<evidence type="ECO:0000256" key="1">
    <source>
        <dbReference type="SAM" id="MobiDB-lite"/>
    </source>
</evidence>
<accession>A0A0K1Q0F6</accession>
<dbReference type="PROSITE" id="PS51257">
    <property type="entry name" value="PROKAR_LIPOPROTEIN"/>
    <property type="match status" value="1"/>
</dbReference>
<keyword evidence="2" id="KW-0732">Signal</keyword>
<dbReference type="SUPFAM" id="SSF55166">
    <property type="entry name" value="Hedgehog/DD-peptidase"/>
    <property type="match status" value="1"/>
</dbReference>
<dbReference type="GO" id="GO:0006508">
    <property type="term" value="P:proteolysis"/>
    <property type="evidence" value="ECO:0007669"/>
    <property type="project" value="InterPro"/>
</dbReference>
<evidence type="ECO:0000313" key="5">
    <source>
        <dbReference type="Proteomes" id="UP000064967"/>
    </source>
</evidence>
<dbReference type="KEGG" id="llu:AKJ09_05919"/>
<dbReference type="EMBL" id="CP012333">
    <property type="protein sequence ID" value="AKU99255.1"/>
    <property type="molecule type" value="Genomic_DNA"/>
</dbReference>
<organism evidence="4 5">
    <name type="scientific">Labilithrix luteola</name>
    <dbReference type="NCBI Taxonomy" id="1391654"/>
    <lineage>
        <taxon>Bacteria</taxon>
        <taxon>Pseudomonadati</taxon>
        <taxon>Myxococcota</taxon>
        <taxon>Polyangia</taxon>
        <taxon>Polyangiales</taxon>
        <taxon>Labilitrichaceae</taxon>
        <taxon>Labilithrix</taxon>
    </lineage>
</organism>
<feature type="signal peptide" evidence="2">
    <location>
        <begin position="1"/>
        <end position="17"/>
    </location>
</feature>
<reference evidence="4 5" key="1">
    <citation type="submission" date="2015-08" db="EMBL/GenBank/DDBJ databases">
        <authorList>
            <person name="Babu N.S."/>
            <person name="Beckwith C.J."/>
            <person name="Beseler K.G."/>
            <person name="Brison A."/>
            <person name="Carone J.V."/>
            <person name="Caskin T.P."/>
            <person name="Diamond M."/>
            <person name="Durham M.E."/>
            <person name="Foxe J.M."/>
            <person name="Go M."/>
            <person name="Henderson B.A."/>
            <person name="Jones I.B."/>
            <person name="McGettigan J.A."/>
            <person name="Micheletti S.J."/>
            <person name="Nasrallah M.E."/>
            <person name="Ortiz D."/>
            <person name="Piller C.R."/>
            <person name="Privatt S.R."/>
            <person name="Schneider S.L."/>
            <person name="Sharp S."/>
            <person name="Smith T.C."/>
            <person name="Stanton J.D."/>
            <person name="Ullery H.E."/>
            <person name="Wilson R.J."/>
            <person name="Serrano M.G."/>
            <person name="Buck G."/>
            <person name="Lee V."/>
            <person name="Wang Y."/>
            <person name="Carvalho R."/>
            <person name="Voegtly L."/>
            <person name="Shi R."/>
            <person name="Duckworth R."/>
            <person name="Johnson A."/>
            <person name="Loviza R."/>
            <person name="Walstead R."/>
            <person name="Shah Z."/>
            <person name="Kiflezghi M."/>
            <person name="Wade K."/>
            <person name="Ball S.L."/>
            <person name="Bradley K.W."/>
            <person name="Asai D.J."/>
            <person name="Bowman C.A."/>
            <person name="Russell D.A."/>
            <person name="Pope W.H."/>
            <person name="Jacobs-Sera D."/>
            <person name="Hendrix R.W."/>
            <person name="Hatfull G.F."/>
        </authorList>
    </citation>
    <scope>NUCLEOTIDE SEQUENCE [LARGE SCALE GENOMIC DNA]</scope>
    <source>
        <strain evidence="4 5">DSM 27648</strain>
    </source>
</reference>
<proteinExistence type="predicted"/>
<feature type="compositionally biased region" description="Low complexity" evidence="1">
    <location>
        <begin position="245"/>
        <end position="254"/>
    </location>
</feature>
<feature type="region of interest" description="Disordered" evidence="1">
    <location>
        <begin position="19"/>
        <end position="41"/>
    </location>
</feature>
<gene>
    <name evidence="4" type="ORF">AKJ09_05919</name>
</gene>
<dbReference type="InterPro" id="IPR009045">
    <property type="entry name" value="Zn_M74/Hedgehog-like"/>
</dbReference>
<evidence type="ECO:0000256" key="2">
    <source>
        <dbReference type="SAM" id="SignalP"/>
    </source>
</evidence>
<dbReference type="CDD" id="cd14814">
    <property type="entry name" value="Peptidase_M15"/>
    <property type="match status" value="1"/>
</dbReference>
<name>A0A0K1Q0F6_9BACT</name>
<dbReference type="InterPro" id="IPR003709">
    <property type="entry name" value="VanY-like_core_dom"/>
</dbReference>
<evidence type="ECO:0000313" key="4">
    <source>
        <dbReference type="EMBL" id="AKU99255.1"/>
    </source>
</evidence>
<keyword evidence="5" id="KW-1185">Reference proteome</keyword>
<evidence type="ECO:0000259" key="3">
    <source>
        <dbReference type="Pfam" id="PF02557"/>
    </source>
</evidence>
<protein>
    <submittedName>
        <fullName evidence="4">N-acetylmuramoyl-L-alanine amidase</fullName>
    </submittedName>
</protein>
<feature type="compositionally biased region" description="Pro residues" evidence="1">
    <location>
        <begin position="255"/>
        <end position="270"/>
    </location>
</feature>
<dbReference type="Proteomes" id="UP000064967">
    <property type="component" value="Chromosome"/>
</dbReference>
<feature type="region of interest" description="Disordered" evidence="1">
    <location>
        <begin position="236"/>
        <end position="281"/>
    </location>
</feature>
<feature type="domain" description="D-alanyl-D-alanine carboxypeptidase-like core" evidence="3">
    <location>
        <begin position="102"/>
        <end position="181"/>
    </location>
</feature>
<dbReference type="Gene3D" id="3.30.1380.10">
    <property type="match status" value="1"/>
</dbReference>
<dbReference type="STRING" id="1391654.AKJ09_05919"/>
<dbReference type="AlphaFoldDB" id="A0A0K1Q0F6"/>
<dbReference type="GO" id="GO:0008233">
    <property type="term" value="F:peptidase activity"/>
    <property type="evidence" value="ECO:0007669"/>
    <property type="project" value="InterPro"/>
</dbReference>
<feature type="chain" id="PRO_5005466926" evidence="2">
    <location>
        <begin position="18"/>
        <end position="335"/>
    </location>
</feature>
<sequence length="335" mass="34785">MRALTLVLLTASLGSIAGCGGAGDSSRPDDEENVDSVRAALSDTDPVSDAIDASCSTTSVKGLATQLVEEIQCLQPGTLERIDGIDGLTLEDAVFPYLQTPAAKAIEKAQQQRGTTMTINSALRTLPQQYLLYQWYKAGRCGISLAAAPGKSNHESGLAVDVDDSSGWRPAMEANEMKWLGASDPVHFDYIGDGKVELTGLSVLAFQKLWNVNHPDDRIDEDSLYGADTEKRIALSPVGGFPKGPDCAQPDASAPSPPAPVPDAGEPPPKTTEAAPVAPASEDGCSVAYAGAGRDGSSGSSGIPIALGFATLVLAARGRARRASNRVTHARATVA</sequence>
<dbReference type="Pfam" id="PF02557">
    <property type="entry name" value="VanY"/>
    <property type="match status" value="1"/>
</dbReference>